<name>A0A0G4EFC6_VITBC</name>
<evidence type="ECO:0000256" key="1">
    <source>
        <dbReference type="SAM" id="MobiDB-lite"/>
    </source>
</evidence>
<protein>
    <submittedName>
        <fullName evidence="2">Uncharacterized protein</fullName>
    </submittedName>
</protein>
<keyword evidence="3" id="KW-1185">Reference proteome</keyword>
<dbReference type="EMBL" id="CDMY01000219">
    <property type="protein sequence ID" value="CEL94452.1"/>
    <property type="molecule type" value="Genomic_DNA"/>
</dbReference>
<evidence type="ECO:0000313" key="3">
    <source>
        <dbReference type="Proteomes" id="UP000041254"/>
    </source>
</evidence>
<feature type="region of interest" description="Disordered" evidence="1">
    <location>
        <begin position="331"/>
        <end position="357"/>
    </location>
</feature>
<dbReference type="AlphaFoldDB" id="A0A0G4EFC6"/>
<dbReference type="Proteomes" id="UP000041254">
    <property type="component" value="Unassembled WGS sequence"/>
</dbReference>
<dbReference type="OrthoDB" id="202221at2759"/>
<reference evidence="2 3" key="1">
    <citation type="submission" date="2014-11" db="EMBL/GenBank/DDBJ databases">
        <authorList>
            <person name="Zhu J."/>
            <person name="Qi W."/>
            <person name="Song R."/>
        </authorList>
    </citation>
    <scope>NUCLEOTIDE SEQUENCE [LARGE SCALE GENOMIC DNA]</scope>
</reference>
<dbReference type="VEuPathDB" id="CryptoDB:Vbra_2067"/>
<proteinExistence type="predicted"/>
<gene>
    <name evidence="2" type="ORF">Vbra_2067</name>
</gene>
<organism evidence="2 3">
    <name type="scientific">Vitrella brassicaformis (strain CCMP3155)</name>
    <dbReference type="NCBI Taxonomy" id="1169540"/>
    <lineage>
        <taxon>Eukaryota</taxon>
        <taxon>Sar</taxon>
        <taxon>Alveolata</taxon>
        <taxon>Colpodellida</taxon>
        <taxon>Vitrellaceae</taxon>
        <taxon>Vitrella</taxon>
    </lineage>
</organism>
<accession>A0A0G4EFC6</accession>
<sequence length="357" mass="40056">MQQQQGSQHRSVTRALKRGADLTGRCLRTTGGALSVVGLIVIFAELARPLGAFHHTNVVQSQWPIIRKARQTWAIRDESLTALHSSLVLSRGDFFIDRLGHSLWVLGAGRATQPSEIVQLDPKAYDIWTLKPELPYRGVVGSSLLIPALEVRETLKQVDRWLTGEDPCDALDEIEGLIEASPMSNMAELKESFNEYSDNIYFKDPERWNVYLQGAVPTTYHTQQYLLKNAVLSDLATLIDEIDLLLRLKRVQEGEDLASVTPSSDMRQVTVEGLTVALGTSGEQRAASKIKEAVKSDLTFDEAFDREFLRACVERTLDNLGEYLQMARSDDLESAERSFKRKTRPQARLADNSERTP</sequence>
<dbReference type="InParanoid" id="A0A0G4EFC6"/>
<evidence type="ECO:0000313" key="2">
    <source>
        <dbReference type="EMBL" id="CEL94452.1"/>
    </source>
</evidence>